<name>A0ABS2JT28_9GAMM</name>
<gene>
    <name evidence="1" type="ORF">ISP20_13495</name>
</gene>
<proteinExistence type="predicted"/>
<organism evidence="1 2">
    <name type="scientific">Dyella kyungheensis</name>
    <dbReference type="NCBI Taxonomy" id="1242174"/>
    <lineage>
        <taxon>Bacteria</taxon>
        <taxon>Pseudomonadati</taxon>
        <taxon>Pseudomonadota</taxon>
        <taxon>Gammaproteobacteria</taxon>
        <taxon>Lysobacterales</taxon>
        <taxon>Rhodanobacteraceae</taxon>
        <taxon>Dyella</taxon>
    </lineage>
</organism>
<dbReference type="EMBL" id="JADIKC010000005">
    <property type="protein sequence ID" value="MBM7122174.1"/>
    <property type="molecule type" value="Genomic_DNA"/>
</dbReference>
<sequence length="142" mass="15315">MGAWGARVFDDDTALDFLEEQLIPRADPRVVMRKAFEAALAADYVEYDAGQAVLASAAVILSAKNGQPLDDDETEARVAWREGLAALDFAALAELGSKACLRVCGKSSELRELWEEDADLLSAWIGNVESLARGLKQNSSGQ</sequence>
<evidence type="ECO:0000313" key="1">
    <source>
        <dbReference type="EMBL" id="MBM7122174.1"/>
    </source>
</evidence>
<protein>
    <submittedName>
        <fullName evidence="1">DUF4259 domain-containing protein</fullName>
    </submittedName>
</protein>
<dbReference type="Pfam" id="PF14078">
    <property type="entry name" value="DUF4259"/>
    <property type="match status" value="1"/>
</dbReference>
<reference evidence="1 2" key="1">
    <citation type="submission" date="2020-10" db="EMBL/GenBank/DDBJ databases">
        <title>Phylogeny of dyella-like bacteria.</title>
        <authorList>
            <person name="Fu J."/>
        </authorList>
    </citation>
    <scope>NUCLEOTIDE SEQUENCE [LARGE SCALE GENOMIC DNA]</scope>
    <source>
        <strain evidence="1 2">THG-B117</strain>
    </source>
</reference>
<dbReference type="RefSeq" id="WP_204636604.1">
    <property type="nucleotide sequence ID" value="NZ_CP183983.1"/>
</dbReference>
<evidence type="ECO:0000313" key="2">
    <source>
        <dbReference type="Proteomes" id="UP001430065"/>
    </source>
</evidence>
<comment type="caution">
    <text evidence="1">The sequence shown here is derived from an EMBL/GenBank/DDBJ whole genome shotgun (WGS) entry which is preliminary data.</text>
</comment>
<dbReference type="InterPro" id="IPR025355">
    <property type="entry name" value="DUF4259"/>
</dbReference>
<keyword evidence="2" id="KW-1185">Reference proteome</keyword>
<accession>A0ABS2JT28</accession>
<dbReference type="Proteomes" id="UP001430065">
    <property type="component" value="Unassembled WGS sequence"/>
</dbReference>